<reference evidence="2" key="1">
    <citation type="submission" date="2017-11" db="EMBL/GenBank/DDBJ databases">
        <title>Three new genomes from thermophilic consortium.</title>
        <authorList>
            <person name="Quaggio R."/>
            <person name="Amgarten D."/>
            <person name="Setubal J.C."/>
        </authorList>
    </citation>
    <scope>NUCLEOTIDE SEQUENCE</scope>
    <source>
        <strain evidence="2">ZCTH01-B2</strain>
    </source>
</reference>
<dbReference type="Proteomes" id="UP000732377">
    <property type="component" value="Unassembled WGS sequence"/>
</dbReference>
<organism evidence="2 3">
    <name type="scientific">Symbiobacterium thermophilum</name>
    <dbReference type="NCBI Taxonomy" id="2734"/>
    <lineage>
        <taxon>Bacteria</taxon>
        <taxon>Bacillati</taxon>
        <taxon>Bacillota</taxon>
        <taxon>Clostridia</taxon>
        <taxon>Eubacteriales</taxon>
        <taxon>Symbiobacteriaceae</taxon>
        <taxon>Symbiobacterium</taxon>
    </lineage>
</organism>
<dbReference type="AlphaFoldDB" id="A0A953I629"/>
<evidence type="ECO:0000256" key="1">
    <source>
        <dbReference type="SAM" id="MobiDB-lite"/>
    </source>
</evidence>
<dbReference type="EMBL" id="PIUK01000013">
    <property type="protein sequence ID" value="MBY6275128.1"/>
    <property type="molecule type" value="Genomic_DNA"/>
</dbReference>
<accession>A0A953I629</accession>
<proteinExistence type="predicted"/>
<comment type="caution">
    <text evidence="2">The sequence shown here is derived from an EMBL/GenBank/DDBJ whole genome shotgun (WGS) entry which is preliminary data.</text>
</comment>
<evidence type="ECO:0000313" key="2">
    <source>
        <dbReference type="EMBL" id="MBY6275128.1"/>
    </source>
</evidence>
<gene>
    <name evidence="2" type="ORF">CWE10_02775</name>
</gene>
<evidence type="ECO:0000313" key="3">
    <source>
        <dbReference type="Proteomes" id="UP000732377"/>
    </source>
</evidence>
<name>A0A953I629_SYMTR</name>
<feature type="region of interest" description="Disordered" evidence="1">
    <location>
        <begin position="99"/>
        <end position="124"/>
    </location>
</feature>
<sequence length="137" mass="14746">MPAGIVWANARQHGPIHQPGAWKPEYRARRAVLADLRRQEKEVEPLFEDVHGHAALAYGPHQQGRWAEALHRGRRIVARAPRGSVLQLRDAIHKVEGDPGLAVSSGRRALGRPAGSPSAFIGSAHPRDGAALCPGCG</sequence>
<protein>
    <submittedName>
        <fullName evidence="2">Uncharacterized protein</fullName>
    </submittedName>
</protein>